<dbReference type="PANTHER" id="PTHR10625">
    <property type="entry name" value="HISTONE DEACETYLASE HDAC1-RELATED"/>
    <property type="match status" value="1"/>
</dbReference>
<gene>
    <name evidence="12" type="ORF">LINF_080015600</name>
</gene>
<evidence type="ECO:0000256" key="4">
    <source>
        <dbReference type="ARBA" id="ARBA00022491"/>
    </source>
</evidence>
<dbReference type="GO" id="GO:0040029">
    <property type="term" value="P:epigenetic regulation of gene expression"/>
    <property type="evidence" value="ECO:0007669"/>
    <property type="project" value="TreeGrafter"/>
</dbReference>
<sequence>MPVVHAFRASQSGLDAGAMKRSSDSHSPPFFFLSSACLAYRTSPMPSPRFARPELNGIITVRRFQRPQLETEAPIRKGDLKEPLEAVAGRVGLRARCSTSAPSADLCLVDDHELVLMGKLVDKGVYYITGGVCIDAEGSDTSSQSPTAALVSSTACGAAPQPPDITVGWCFDARMLLHRSDMNRSPETPHRLQRAIETLQGCERALDVLPVELLAPFTVHKDSSSGSDLGRAVPPISAANRSQWIPARLATYDEVCSFQDPQVYEHFLKSGAALVNLKSDVYCNDETSSVAVRLSAGAVIDASVAALRGVAASRSGTASSAAGRVHPLVSFCLVRPPGHHCTASQPSGFCLVNNVAIAVQQLRIRHASALPSGPPRIAILDLDVHFGEGTASFVEGACDPASLLYLSLHRYDKRQFYPFDGRGDTAYVGGSRHAASKGSICNVAVHTNGQQPARCEQVISDHLMNSVLEEIFLPRLAEFGPDLVMVSLGFDAAYGDPLGKMAVEGGFASVLSRLKWWCLHDGRTAGLVVVLEGGYNPEAVAQGVLSVALALSLPRTDPLLQRFLEEKSPKVWSDLRQRQERRHREWQQLREERAEEDVGAAPSGLGSELKPAASDEPEQVQEDALLLDRHKRWCAALVAKVQQIHREAMTRER</sequence>
<organism evidence="12 13">
    <name type="scientific">Leishmania infantum</name>
    <dbReference type="NCBI Taxonomy" id="5671"/>
    <lineage>
        <taxon>Eukaryota</taxon>
        <taxon>Discoba</taxon>
        <taxon>Euglenozoa</taxon>
        <taxon>Kinetoplastea</taxon>
        <taxon>Metakinetoplastina</taxon>
        <taxon>Trypanosomatida</taxon>
        <taxon>Trypanosomatidae</taxon>
        <taxon>Leishmaniinae</taxon>
        <taxon>Leishmania</taxon>
    </lineage>
</organism>
<evidence type="ECO:0000256" key="10">
    <source>
        <dbReference type="SAM" id="MobiDB-lite"/>
    </source>
</evidence>
<reference evidence="12" key="1">
    <citation type="submission" date="2020-06" db="EMBL/GenBank/DDBJ databases">
        <authorList>
            <person name="Gonzalez-de la Fuente S."/>
            <person name="Peiro-Pastor R."/>
            <person name="Rastrojo A."/>
            <person name="Moreno J."/>
            <person name="Carrasco-Ramiro F."/>
            <person name="Requena JM."/>
            <person name="Aguado B."/>
        </authorList>
    </citation>
    <scope>NUCLEOTIDE SEQUENCE</scope>
</reference>
<evidence type="ECO:0000256" key="2">
    <source>
        <dbReference type="ARBA" id="ARBA00007738"/>
    </source>
</evidence>
<feature type="region of interest" description="Disordered" evidence="10">
    <location>
        <begin position="587"/>
        <end position="620"/>
    </location>
</feature>
<evidence type="ECO:0000313" key="12">
    <source>
        <dbReference type="EMBL" id="CAC9452175.1"/>
    </source>
</evidence>
<dbReference type="InterPro" id="IPR000286">
    <property type="entry name" value="HDACs"/>
</dbReference>
<evidence type="ECO:0000256" key="9">
    <source>
        <dbReference type="ARBA" id="ARBA00023242"/>
    </source>
</evidence>
<dbReference type="InterPro" id="IPR037138">
    <property type="entry name" value="His_deacetylse_dom_sf"/>
</dbReference>
<dbReference type="GO" id="GO:0141221">
    <property type="term" value="F:histone deacetylase activity, hydrolytic mechanism"/>
    <property type="evidence" value="ECO:0007669"/>
    <property type="project" value="UniProtKB-EC"/>
</dbReference>
<name>A0A6L0WTA7_LEIIN</name>
<keyword evidence="4" id="KW-0678">Repressor</keyword>
<evidence type="ECO:0000256" key="5">
    <source>
        <dbReference type="ARBA" id="ARBA00022801"/>
    </source>
</evidence>
<dbReference type="Gene3D" id="3.40.800.20">
    <property type="entry name" value="Histone deacetylase domain"/>
    <property type="match status" value="1"/>
</dbReference>
<evidence type="ECO:0000256" key="3">
    <source>
        <dbReference type="ARBA" id="ARBA00012111"/>
    </source>
</evidence>
<dbReference type="PRINTS" id="PR01270">
    <property type="entry name" value="HDASUPER"/>
</dbReference>
<dbReference type="InterPro" id="IPR023801">
    <property type="entry name" value="His_deacetylse_dom"/>
</dbReference>
<evidence type="ECO:0000256" key="1">
    <source>
        <dbReference type="ARBA" id="ARBA00004123"/>
    </source>
</evidence>
<dbReference type="GO" id="GO:0000118">
    <property type="term" value="C:histone deacetylase complex"/>
    <property type="evidence" value="ECO:0007669"/>
    <property type="project" value="TreeGrafter"/>
</dbReference>
<dbReference type="InterPro" id="IPR023696">
    <property type="entry name" value="Ureohydrolase_dom_sf"/>
</dbReference>
<proteinExistence type="inferred from homology"/>
<accession>A0A6L0WTA7</accession>
<comment type="subcellular location">
    <subcellularLocation>
        <location evidence="1">Nucleus</location>
    </subcellularLocation>
</comment>
<dbReference type="SMR" id="A0A6L0WTA7"/>
<dbReference type="CDD" id="cd09992">
    <property type="entry name" value="HDAC_classII"/>
    <property type="match status" value="1"/>
</dbReference>
<dbReference type="OMA" id="CFDARML"/>
<keyword evidence="8" id="KW-0804">Transcription</keyword>
<keyword evidence="5" id="KW-0378">Hydrolase</keyword>
<evidence type="ECO:0000256" key="8">
    <source>
        <dbReference type="ARBA" id="ARBA00023163"/>
    </source>
</evidence>
<keyword evidence="7" id="KW-0805">Transcription regulation</keyword>
<keyword evidence="6" id="KW-0156">Chromatin regulator</keyword>
<dbReference type="Proteomes" id="UP000255414">
    <property type="component" value="Chromosome 8"/>
</dbReference>
<evidence type="ECO:0000313" key="13">
    <source>
        <dbReference type="Proteomes" id="UP000255414"/>
    </source>
</evidence>
<dbReference type="EMBL" id="LR812941">
    <property type="protein sequence ID" value="CAC9452175.1"/>
    <property type="molecule type" value="Genomic_DNA"/>
</dbReference>
<dbReference type="SUPFAM" id="SSF52768">
    <property type="entry name" value="Arginase/deacetylase"/>
    <property type="match status" value="1"/>
</dbReference>
<protein>
    <recommendedName>
        <fullName evidence="3">histone deacetylase</fullName>
        <ecNumber evidence="3">3.5.1.98</ecNumber>
    </recommendedName>
</protein>
<dbReference type="Pfam" id="PF00850">
    <property type="entry name" value="Hist_deacetyl"/>
    <property type="match status" value="1"/>
</dbReference>
<comment type="similarity">
    <text evidence="2">Belongs to the histone deacetylase family. HD type 2 subfamily.</text>
</comment>
<evidence type="ECO:0000259" key="11">
    <source>
        <dbReference type="Pfam" id="PF00850"/>
    </source>
</evidence>
<feature type="domain" description="Histone deacetylase" evidence="11">
    <location>
        <begin position="248"/>
        <end position="549"/>
    </location>
</feature>
<evidence type="ECO:0000256" key="6">
    <source>
        <dbReference type="ARBA" id="ARBA00022853"/>
    </source>
</evidence>
<dbReference type="AlphaFoldDB" id="A0A6L0WTA7"/>
<evidence type="ECO:0000256" key="7">
    <source>
        <dbReference type="ARBA" id="ARBA00023015"/>
    </source>
</evidence>
<dbReference type="EC" id="3.5.1.98" evidence="3"/>
<dbReference type="PANTHER" id="PTHR10625:SF5">
    <property type="entry name" value="HISTONE DEACETYLASE"/>
    <property type="match status" value="1"/>
</dbReference>
<keyword evidence="9" id="KW-0539">Nucleus</keyword>